<evidence type="ECO:0000256" key="2">
    <source>
        <dbReference type="ARBA" id="ARBA00022448"/>
    </source>
</evidence>
<feature type="transmembrane region" description="Helical" evidence="8">
    <location>
        <begin position="451"/>
        <end position="473"/>
    </location>
</feature>
<accession>A0A7W8YDB0</accession>
<evidence type="ECO:0000313" key="9">
    <source>
        <dbReference type="EMBL" id="MBB5599110.1"/>
    </source>
</evidence>
<evidence type="ECO:0000256" key="4">
    <source>
        <dbReference type="ARBA" id="ARBA00022692"/>
    </source>
</evidence>
<keyword evidence="10" id="KW-1185">Reference proteome</keyword>
<dbReference type="GO" id="GO:0030001">
    <property type="term" value="P:metal ion transport"/>
    <property type="evidence" value="ECO:0007669"/>
    <property type="project" value="UniProtKB-ARBA"/>
</dbReference>
<name>A0A7W8YDB0_9MICC</name>
<keyword evidence="7 8" id="KW-0472">Membrane</keyword>
<dbReference type="GO" id="GO:0005886">
    <property type="term" value="C:plasma membrane"/>
    <property type="evidence" value="ECO:0007669"/>
    <property type="project" value="UniProtKB-SubCell"/>
</dbReference>
<dbReference type="Proteomes" id="UP000523863">
    <property type="component" value="Unassembled WGS sequence"/>
</dbReference>
<dbReference type="EMBL" id="JACHBL010000001">
    <property type="protein sequence ID" value="MBB5599110.1"/>
    <property type="molecule type" value="Genomic_DNA"/>
</dbReference>
<gene>
    <name evidence="9" type="ORF">BKA12_002190</name>
</gene>
<dbReference type="Pfam" id="PF02386">
    <property type="entry name" value="TrkH"/>
    <property type="match status" value="1"/>
</dbReference>
<dbReference type="AlphaFoldDB" id="A0A7W8YDB0"/>
<evidence type="ECO:0000256" key="1">
    <source>
        <dbReference type="ARBA" id="ARBA00004651"/>
    </source>
</evidence>
<evidence type="ECO:0000256" key="6">
    <source>
        <dbReference type="ARBA" id="ARBA00023065"/>
    </source>
</evidence>
<feature type="transmembrane region" description="Helical" evidence="8">
    <location>
        <begin position="395"/>
        <end position="417"/>
    </location>
</feature>
<feature type="transmembrane region" description="Helical" evidence="8">
    <location>
        <begin position="119"/>
        <end position="143"/>
    </location>
</feature>
<keyword evidence="6" id="KW-0406">Ion transport</keyword>
<feature type="transmembrane region" description="Helical" evidence="8">
    <location>
        <begin position="424"/>
        <end position="445"/>
    </location>
</feature>
<evidence type="ECO:0000256" key="5">
    <source>
        <dbReference type="ARBA" id="ARBA00022989"/>
    </source>
</evidence>
<protein>
    <submittedName>
        <fullName evidence="9">Potassium uptake TrkH family protein</fullName>
    </submittedName>
</protein>
<feature type="transmembrane region" description="Helical" evidence="8">
    <location>
        <begin position="58"/>
        <end position="79"/>
    </location>
</feature>
<evidence type="ECO:0000256" key="3">
    <source>
        <dbReference type="ARBA" id="ARBA00022475"/>
    </source>
</evidence>
<keyword evidence="2" id="KW-0813">Transport</keyword>
<evidence type="ECO:0000313" key="10">
    <source>
        <dbReference type="Proteomes" id="UP000523863"/>
    </source>
</evidence>
<keyword evidence="4 8" id="KW-0812">Transmembrane</keyword>
<feature type="transmembrane region" description="Helical" evidence="8">
    <location>
        <begin position="274"/>
        <end position="293"/>
    </location>
</feature>
<organism evidence="9 10">
    <name type="scientific">Neomicrococcus lactis</name>
    <dbReference type="NCBI Taxonomy" id="732241"/>
    <lineage>
        <taxon>Bacteria</taxon>
        <taxon>Bacillati</taxon>
        <taxon>Actinomycetota</taxon>
        <taxon>Actinomycetes</taxon>
        <taxon>Micrococcales</taxon>
        <taxon>Micrococcaceae</taxon>
        <taxon>Neomicrococcus</taxon>
    </lineage>
</organism>
<proteinExistence type="predicted"/>
<dbReference type="InterPro" id="IPR003445">
    <property type="entry name" value="Cat_transpt"/>
</dbReference>
<evidence type="ECO:0000256" key="8">
    <source>
        <dbReference type="SAM" id="Phobius"/>
    </source>
</evidence>
<comment type="caution">
    <text evidence="9">The sequence shown here is derived from an EMBL/GenBank/DDBJ whole genome shotgun (WGS) entry which is preliminary data.</text>
</comment>
<feature type="transmembrane region" description="Helical" evidence="8">
    <location>
        <begin position="236"/>
        <end position="254"/>
    </location>
</feature>
<feature type="transmembrane region" description="Helical" evidence="8">
    <location>
        <begin position="170"/>
        <end position="193"/>
    </location>
</feature>
<keyword evidence="5 8" id="KW-1133">Transmembrane helix</keyword>
<reference evidence="9 10" key="1">
    <citation type="submission" date="2020-08" db="EMBL/GenBank/DDBJ databases">
        <title>Sequencing the genomes of 1000 actinobacteria strains.</title>
        <authorList>
            <person name="Klenk H.-P."/>
        </authorList>
    </citation>
    <scope>NUCLEOTIDE SEQUENCE [LARGE SCALE GENOMIC DNA]</scope>
    <source>
        <strain evidence="9 10">DSM 23694</strain>
    </source>
</reference>
<dbReference type="GO" id="GO:0008324">
    <property type="term" value="F:monoatomic cation transmembrane transporter activity"/>
    <property type="evidence" value="ECO:0007669"/>
    <property type="project" value="InterPro"/>
</dbReference>
<dbReference type="PANTHER" id="PTHR32024">
    <property type="entry name" value="TRK SYSTEM POTASSIUM UPTAKE PROTEIN TRKG-RELATED"/>
    <property type="match status" value="1"/>
</dbReference>
<dbReference type="RefSeq" id="WP_338087512.1">
    <property type="nucleotide sequence ID" value="NZ_JACHBL010000001.1"/>
</dbReference>
<comment type="subcellular location">
    <subcellularLocation>
        <location evidence="1">Cell membrane</location>
        <topology evidence="1">Multi-pass membrane protein</topology>
    </subcellularLocation>
</comment>
<keyword evidence="3" id="KW-1003">Cell membrane</keyword>
<sequence length="490" mass="52421">MFFRARLKRKLRAVFSPVADAVDNLRSGYRSPYSHTTGRSSVIGQRLRRLQPQTPAQIIAIGFLTTIVVGTLLLMTPAARVGDGAASFLDALFTATSATCVTGLITVDTPTYWTPFGHAVIIALIQIGGFGVMSFGALIGLVITRKLGLRSRLITAQETKAQGLGETKRVIVNVLLISAVTEAAIAVVLALRFAFGYGYAPDKAIWFGVFHSISAFNNAGFALYTDSIIGFVGDPWIVIPLSIGVILGGLGFPVIMELRRRYRKPKSFSIHTKLVLIGTVVLLVGGTVFISVLEWNNAETLGPLSDGEKILAGFFQSTVTRTAGFNSIDVGQMHPVSWLGMDILMFIGAGPAGTAGGLKITTFAILFFIMLTEIRGGTAVNIFGKRISRSLHREALTIVLLSLGLVVGSTMAIMLMSDLGQDRILFEVVSAFATVGMSTGITAALPPAAQYILIVLMFAGRVGPVTIASALALKTRHPLYEYPKERPLIG</sequence>
<dbReference type="PANTHER" id="PTHR32024:SF1">
    <property type="entry name" value="KTR SYSTEM POTASSIUM UPTAKE PROTEIN B"/>
    <property type="match status" value="1"/>
</dbReference>
<evidence type="ECO:0000256" key="7">
    <source>
        <dbReference type="ARBA" id="ARBA00023136"/>
    </source>
</evidence>